<protein>
    <submittedName>
        <fullName evidence="1">Uncharacterized protein</fullName>
    </submittedName>
</protein>
<gene>
    <name evidence="1" type="ORF">J1605_008723</name>
</gene>
<reference evidence="1 2" key="1">
    <citation type="submission" date="2022-11" db="EMBL/GenBank/DDBJ databases">
        <title>Whole genome sequence of Eschrichtius robustus ER-17-0199.</title>
        <authorList>
            <person name="Bruniche-Olsen A."/>
            <person name="Black A.N."/>
            <person name="Fields C.J."/>
            <person name="Walden K."/>
            <person name="Dewoody J.A."/>
        </authorList>
    </citation>
    <scope>NUCLEOTIDE SEQUENCE [LARGE SCALE GENOMIC DNA]</scope>
    <source>
        <strain evidence="1">ER-17-0199</strain>
        <tissue evidence="1">Blubber</tissue>
    </source>
</reference>
<name>A0AB34GYF3_ESCRO</name>
<dbReference type="AlphaFoldDB" id="A0AB34GYF3"/>
<accession>A0AB34GYF3</accession>
<evidence type="ECO:0000313" key="2">
    <source>
        <dbReference type="Proteomes" id="UP001159641"/>
    </source>
</evidence>
<proteinExistence type="predicted"/>
<sequence length="66" mass="7452">MFDTSLGDSSTSGVISHQEAKFRDCSYTLKSMNAAKLTFPLSRALEPMLCNKRSHRNEKPAHHNEE</sequence>
<evidence type="ECO:0000313" key="1">
    <source>
        <dbReference type="EMBL" id="KAJ8783680.1"/>
    </source>
</evidence>
<dbReference type="EMBL" id="JAIQCJ010002079">
    <property type="protein sequence ID" value="KAJ8783680.1"/>
    <property type="molecule type" value="Genomic_DNA"/>
</dbReference>
<keyword evidence="2" id="KW-1185">Reference proteome</keyword>
<comment type="caution">
    <text evidence="1">The sequence shown here is derived from an EMBL/GenBank/DDBJ whole genome shotgun (WGS) entry which is preliminary data.</text>
</comment>
<organism evidence="1 2">
    <name type="scientific">Eschrichtius robustus</name>
    <name type="common">California gray whale</name>
    <name type="synonym">Eschrichtius gibbosus</name>
    <dbReference type="NCBI Taxonomy" id="9764"/>
    <lineage>
        <taxon>Eukaryota</taxon>
        <taxon>Metazoa</taxon>
        <taxon>Chordata</taxon>
        <taxon>Craniata</taxon>
        <taxon>Vertebrata</taxon>
        <taxon>Euteleostomi</taxon>
        <taxon>Mammalia</taxon>
        <taxon>Eutheria</taxon>
        <taxon>Laurasiatheria</taxon>
        <taxon>Artiodactyla</taxon>
        <taxon>Whippomorpha</taxon>
        <taxon>Cetacea</taxon>
        <taxon>Mysticeti</taxon>
        <taxon>Eschrichtiidae</taxon>
        <taxon>Eschrichtius</taxon>
    </lineage>
</organism>
<dbReference type="Proteomes" id="UP001159641">
    <property type="component" value="Unassembled WGS sequence"/>
</dbReference>